<evidence type="ECO:0000313" key="20">
    <source>
        <dbReference type="EMBL" id="KOF01140.1"/>
    </source>
</evidence>
<evidence type="ECO:0000256" key="15">
    <source>
        <dbReference type="HAMAP-Rule" id="MF_01485"/>
    </source>
</evidence>
<dbReference type="GO" id="GO:0043138">
    <property type="term" value="F:3'-5' DNA helicase activity"/>
    <property type="evidence" value="ECO:0007669"/>
    <property type="project" value="UniProtKB-UniRule"/>
</dbReference>
<dbReference type="InterPro" id="IPR011335">
    <property type="entry name" value="Restrct_endonuc-II-like"/>
</dbReference>
<comment type="catalytic activity">
    <reaction evidence="13 15">
        <text>Couples ATP hydrolysis with the unwinding of duplex DNA by translocating in the 3'-5' direction.</text>
        <dbReference type="EC" id="5.6.2.4"/>
    </reaction>
</comment>
<dbReference type="CDD" id="cd22352">
    <property type="entry name" value="RecB_C-like"/>
    <property type="match status" value="1"/>
</dbReference>
<dbReference type="GO" id="GO:0003677">
    <property type="term" value="F:DNA binding"/>
    <property type="evidence" value="ECO:0007669"/>
    <property type="project" value="UniProtKB-UniRule"/>
</dbReference>
<evidence type="ECO:0000256" key="14">
    <source>
        <dbReference type="ARBA" id="ARBA00048988"/>
    </source>
</evidence>
<evidence type="ECO:0000313" key="21">
    <source>
        <dbReference type="Proteomes" id="UP000036890"/>
    </source>
</evidence>
<comment type="domain">
    <text evidence="15">The N-terminal DNA-binding domain is a ssDNA-dependent ATPase and has ATP-dependent 3'-5' helicase function. This domain interacts with RecC.</text>
</comment>
<dbReference type="GO" id="GO:0000724">
    <property type="term" value="P:double-strand break repair via homologous recombination"/>
    <property type="evidence" value="ECO:0007669"/>
    <property type="project" value="UniProtKB-UniRule"/>
</dbReference>
<accession>A0A0L8AG74</accession>
<dbReference type="GO" id="GO:0005524">
    <property type="term" value="F:ATP binding"/>
    <property type="evidence" value="ECO:0007669"/>
    <property type="project" value="UniProtKB-UniRule"/>
</dbReference>
<dbReference type="GO" id="GO:0008854">
    <property type="term" value="F:exodeoxyribonuclease V activity"/>
    <property type="evidence" value="ECO:0007669"/>
    <property type="project" value="UniProtKB-EC"/>
</dbReference>
<dbReference type="OrthoDB" id="9810135at2"/>
<keyword evidence="6 15" id="KW-0347">Helicase</keyword>
<comment type="catalytic activity">
    <reaction evidence="15">
        <text>Exonucleolytic cleavage (in the presence of ATP) in either 5'- to 3'- or 3'- to 5'-direction to yield 5'-phosphooligonucleotides.</text>
        <dbReference type="EC" id="3.1.11.5"/>
    </reaction>
</comment>
<comment type="domain">
    <text evidence="15">The C-terminal domain has nuclease activity and interacts with RecD. It interacts with RecA, facilitating its loading onto ssDNA.</text>
</comment>
<dbReference type="GO" id="GO:0009338">
    <property type="term" value="C:exodeoxyribonuclease V complex"/>
    <property type="evidence" value="ECO:0007669"/>
    <property type="project" value="TreeGrafter"/>
</dbReference>
<feature type="binding site" evidence="15">
    <location>
        <position position="1107"/>
    </location>
    <ligand>
        <name>Mg(2+)</name>
        <dbReference type="ChEBI" id="CHEBI:18420"/>
    </ligand>
</feature>
<dbReference type="PANTHER" id="PTHR11070:SF23">
    <property type="entry name" value="RECBCD ENZYME SUBUNIT RECB"/>
    <property type="match status" value="1"/>
</dbReference>
<evidence type="ECO:0000256" key="2">
    <source>
        <dbReference type="ARBA" id="ARBA00022723"/>
    </source>
</evidence>
<comment type="subunit">
    <text evidence="15">Heterotrimer of RecB, RecC and RecD. All subunits contribute to DNA-binding. Interacts with RecA.</text>
</comment>
<evidence type="ECO:0000256" key="13">
    <source>
        <dbReference type="ARBA" id="ARBA00034617"/>
    </source>
</evidence>
<proteinExistence type="inferred from homology"/>
<dbReference type="InterPro" id="IPR004586">
    <property type="entry name" value="RecB"/>
</dbReference>
<dbReference type="NCBIfam" id="TIGR00609">
    <property type="entry name" value="recB"/>
    <property type="match status" value="1"/>
</dbReference>
<dbReference type="PROSITE" id="PS51198">
    <property type="entry name" value="UVRD_HELICASE_ATP_BIND"/>
    <property type="match status" value="1"/>
</dbReference>
<dbReference type="Gene3D" id="1.10.486.10">
    <property type="entry name" value="PCRA, domain 4"/>
    <property type="match status" value="1"/>
</dbReference>
<keyword evidence="9 15" id="KW-0460">Magnesium</keyword>
<evidence type="ECO:0000256" key="11">
    <source>
        <dbReference type="ARBA" id="ARBA00023204"/>
    </source>
</evidence>
<keyword evidence="2 15" id="KW-0479">Metal-binding</keyword>
<feature type="region of interest" description="Disordered" evidence="17">
    <location>
        <begin position="940"/>
        <end position="970"/>
    </location>
</feature>
<dbReference type="PANTHER" id="PTHR11070">
    <property type="entry name" value="UVRD / RECB / PCRA DNA HELICASE FAMILY MEMBER"/>
    <property type="match status" value="1"/>
</dbReference>
<keyword evidence="11 15" id="KW-0234">DNA repair</keyword>
<evidence type="ECO:0000256" key="6">
    <source>
        <dbReference type="ARBA" id="ARBA00022806"/>
    </source>
</evidence>
<evidence type="ECO:0000256" key="17">
    <source>
        <dbReference type="SAM" id="MobiDB-lite"/>
    </source>
</evidence>
<sequence length="1226" mass="134135">MSTAIAEDGIESLSRDPYLALPLDGIRLIEASAGTGKTFTLATLFTRLVVEQGLRIGQILAVTFTDAATQELRKRIRQRLALAAHLVDLEPAEGEAPDVCLTREVLQRHLQSGSESATALKRRLQVAADEIDLASIFTIHGFCTRVLREHALESGHTFDPPELLASDRELLEELAADLWRVHANDPATLEPLTWLWSNPDALAADLRALLAAPPLHPLPQPVALPDPHVALQGAAEELSARVREHGEQFFIDLCDAVDNKWLNGVSYKLGWLHPLGRQLLAWAERADPRELLISERLPALLPEALAAKTNKKFAERTPSSPLQAPLARYVVLLAERDAWLRATALNFLHALRADATQRLQALKRIRRVQTYDDLIDGVALALEGPQRLTLVRQLRAQYRIALVDEFQDTDDRQWGIFHTVFGDSPDVRELGLAPALFLIGDPKQAIYGFRGGDIHTYLKAKQVAQQAPVLDQNFRSRPAVLRALQALYDNAGEDAFLERDIQFEPVRPGGVRSDADYQRDGHAAAALTLRVLRSGGDKAMSADASRDAATQACVAAIHQILVEARAGNAVLRGRPVQPGDIAVLVRSHREATLVQRALAAVGIPAVAAGKQSLFSTPEARDLRALLLALLQPADEGRLRAALATVLLGQRASAIAAMEREGDLQRGFQAQLLHWRERWQRGGPFAVIADVCAAQGERLLALIDGERRLTNYLQLGELLQEASAQALGMHGLLDWLQGQMASADQDDEQQLLRLESDARRVQIITLHKSKGLEYPLVFLPFVGIDGGAPNTASHCTVHVGGQRQLHWKLDKDEAWEAATAQREREQRAEDARLLYVGLTRAEHALWIAVGDLAGLGKTRLAPLLGDLQALRALADVHIDDSEAPATLPQLAAEVEGELPAVRALTRRVPHDWWVYSFTQLAHADAGVGSDIEAAATELPAPAADEPAGPELPLEPALPEPTAAAEDNAPLDPRFMGSRFGNVLHEAMENVDFAAWADWQPGLEAPEGQAEVLRKALHDEGYADVDLDDGVAVLVPLVGHTLTVPLPEGGALHSLGEGERRAEIDFHFAIEPTTVPALLQVLHAHGVSSGRRGFGQRRRLEGLMTGMIDLTYVRDGRWYVLDYKSNRLPGYSPDLLAIAMRHSEYDLQALIYTVALHRWLRFRLGAAYDYERDMGGIRYLFCRGLDGTGNGVHVDRFPLALVDALDALFAGGEQAQAELAARARGASA</sequence>
<dbReference type="SUPFAM" id="SSF52540">
    <property type="entry name" value="P-loop containing nucleoside triphosphate hydrolases"/>
    <property type="match status" value="1"/>
</dbReference>
<name>A0A0L8AG74_9GAMM</name>
<feature type="binding site" evidence="16">
    <location>
        <begin position="31"/>
        <end position="38"/>
    </location>
    <ligand>
        <name>ATP</name>
        <dbReference type="ChEBI" id="CHEBI:30616"/>
    </ligand>
</feature>
<comment type="cofactor">
    <cofactor evidence="15">
        <name>Mg(2+)</name>
        <dbReference type="ChEBI" id="CHEBI:18420"/>
    </cofactor>
    <text evidence="15">Binds 1 Mg(2+) ion per subunit.</text>
</comment>
<evidence type="ECO:0000259" key="19">
    <source>
        <dbReference type="PROSITE" id="PS51217"/>
    </source>
</evidence>
<dbReference type="EC" id="5.6.2.4" evidence="15"/>
<feature type="region of interest" description="DNA-binding and helicase activity, interacts with RecC" evidence="15">
    <location>
        <begin position="1"/>
        <end position="863"/>
    </location>
</feature>
<dbReference type="Gene3D" id="3.40.50.300">
    <property type="entry name" value="P-loop containing nucleotide triphosphate hydrolases"/>
    <property type="match status" value="2"/>
</dbReference>
<dbReference type="GO" id="GO:0000287">
    <property type="term" value="F:magnesium ion binding"/>
    <property type="evidence" value="ECO:0007669"/>
    <property type="project" value="UniProtKB-UniRule"/>
</dbReference>
<evidence type="ECO:0000256" key="8">
    <source>
        <dbReference type="ARBA" id="ARBA00022840"/>
    </source>
</evidence>
<dbReference type="GO" id="GO:0005829">
    <property type="term" value="C:cytosol"/>
    <property type="evidence" value="ECO:0007669"/>
    <property type="project" value="TreeGrafter"/>
</dbReference>
<dbReference type="Pfam" id="PF00580">
    <property type="entry name" value="UvrD-helicase"/>
    <property type="match status" value="1"/>
</dbReference>
<dbReference type="InterPro" id="IPR014016">
    <property type="entry name" value="UvrD-like_ATP-bd"/>
</dbReference>
<dbReference type="SUPFAM" id="SSF52980">
    <property type="entry name" value="Restriction endonuclease-like"/>
    <property type="match status" value="1"/>
</dbReference>
<dbReference type="Gene3D" id="1.10.3170.10">
    <property type="entry name" value="Recbcd, chain B, domain 2"/>
    <property type="match status" value="1"/>
</dbReference>
<comment type="miscellaneous">
    <text evidence="15">In the RecBCD complex, RecB has a slow 3'-5' helicase, an exonuclease activity and loads RecA onto ssDNA, RecD has a fast 5'-3' helicase activity, while RecC stimulates the ATPase and processivity of the RecB helicase and contributes to recognition of the Chi site.</text>
</comment>
<keyword evidence="8 15" id="KW-0067">ATP-binding</keyword>
<evidence type="ECO:0000259" key="18">
    <source>
        <dbReference type="PROSITE" id="PS51198"/>
    </source>
</evidence>
<dbReference type="Proteomes" id="UP000036890">
    <property type="component" value="Unassembled WGS sequence"/>
</dbReference>
<evidence type="ECO:0000256" key="9">
    <source>
        <dbReference type="ARBA" id="ARBA00022842"/>
    </source>
</evidence>
<dbReference type="EC" id="3.1.11.5" evidence="15"/>
<reference evidence="20 21" key="1">
    <citation type="journal article" date="2012" name="J. Bacteriol.">
        <title>Genome sequence of a novel nicotine-degrading strain, Pseudomonas geniculata N1.</title>
        <authorList>
            <person name="Tang H."/>
            <person name="Yu H."/>
            <person name="Tai C."/>
            <person name="Huang K."/>
            <person name="Liu Y."/>
            <person name="Wang L."/>
            <person name="Yao Y."/>
            <person name="Wu G."/>
            <person name="Xu P."/>
        </authorList>
    </citation>
    <scope>NUCLEOTIDE SEQUENCE [LARGE SCALE GENOMIC DNA]</scope>
    <source>
        <strain evidence="20 21">N1</strain>
    </source>
</reference>
<dbReference type="AlphaFoldDB" id="A0A0L8AG74"/>
<keyword evidence="3 15" id="KW-0547">Nucleotide-binding</keyword>
<evidence type="ECO:0000256" key="12">
    <source>
        <dbReference type="ARBA" id="ARBA00023235"/>
    </source>
</evidence>
<keyword evidence="10 15" id="KW-0238">DNA-binding</keyword>
<dbReference type="InterPro" id="IPR027417">
    <property type="entry name" value="P-loop_NTPase"/>
</dbReference>
<keyword evidence="1 15" id="KW-0540">Nuclease</keyword>
<protein>
    <recommendedName>
        <fullName evidence="15">RecBCD enzyme subunit RecB</fullName>
        <ecNumber evidence="15">3.1.11.5</ecNumber>
        <ecNumber evidence="15">5.6.2.4</ecNumber>
    </recommendedName>
    <alternativeName>
        <fullName evidence="15">DNA 3'-5' helicase subunit RecB</fullName>
    </alternativeName>
    <alternativeName>
        <fullName evidence="15">Exonuclease V subunit RecB</fullName>
        <shortName evidence="15">ExoV subunit RecB</shortName>
    </alternativeName>
    <alternativeName>
        <fullName evidence="15">Helicase/nuclease RecBCD subunit RecB</fullName>
    </alternativeName>
</protein>
<feature type="active site" description="For nuclease activity" evidence="15">
    <location>
        <position position="1120"/>
    </location>
</feature>
<evidence type="ECO:0000256" key="10">
    <source>
        <dbReference type="ARBA" id="ARBA00023125"/>
    </source>
</evidence>
<comment type="function">
    <text evidence="15">A helicase/nuclease that prepares dsDNA breaks (DSB) for recombinational DNA repair. Binds to DSBs and unwinds DNA via a highly rapid and processive ATP-dependent bidirectional helicase activity. Unwinds dsDNA until it encounters a Chi (crossover hotspot instigator) sequence from the 3' direction. Cuts ssDNA a few nucleotides 3' to the Chi site. The properties and activities of the enzyme are changed at Chi. The Chi-altered holoenzyme produces a long 3'-ssDNA overhang and facilitates RecA-binding to the ssDNA for homologous DNA recombination and repair. Holoenzyme degrades any linearized DNA that is unable to undergo homologous recombination. In the holoenzyme this subunit contributes ATPase, 3'-5' helicase, exonuclease activity and loads RecA onto ssDNA.</text>
</comment>
<dbReference type="InterPro" id="IPR000212">
    <property type="entry name" value="DNA_helicase_UvrD/REP"/>
</dbReference>
<keyword evidence="4 15" id="KW-0227">DNA damage</keyword>
<feature type="domain" description="UvrD-like helicase C-terminal" evidence="19">
    <location>
        <begin position="478"/>
        <end position="770"/>
    </location>
</feature>
<evidence type="ECO:0000256" key="1">
    <source>
        <dbReference type="ARBA" id="ARBA00022722"/>
    </source>
</evidence>
<feature type="binding site" evidence="15">
    <location>
        <position position="1120"/>
    </location>
    <ligand>
        <name>Mg(2+)</name>
        <dbReference type="ChEBI" id="CHEBI:18420"/>
    </ligand>
</feature>
<comment type="similarity">
    <text evidence="15">Belongs to the helicase family. UvrD subfamily.</text>
</comment>
<evidence type="ECO:0000256" key="3">
    <source>
        <dbReference type="ARBA" id="ARBA00022741"/>
    </source>
</evidence>
<dbReference type="Gene3D" id="3.90.320.10">
    <property type="match status" value="1"/>
</dbReference>
<evidence type="ECO:0000256" key="7">
    <source>
        <dbReference type="ARBA" id="ARBA00022839"/>
    </source>
</evidence>
<dbReference type="HAMAP" id="MF_01485">
    <property type="entry name" value="RecB"/>
    <property type="match status" value="1"/>
</dbReference>
<dbReference type="RefSeq" id="WP_010487490.1">
    <property type="nucleotide sequence ID" value="NZ_AJLO02000004.1"/>
</dbReference>
<dbReference type="InterPro" id="IPR038726">
    <property type="entry name" value="PDDEXK_AddAB-type"/>
</dbReference>
<keyword evidence="12 15" id="KW-0413">Isomerase</keyword>
<evidence type="ECO:0000256" key="16">
    <source>
        <dbReference type="PROSITE-ProRule" id="PRU00560"/>
    </source>
</evidence>
<evidence type="ECO:0000256" key="5">
    <source>
        <dbReference type="ARBA" id="ARBA00022801"/>
    </source>
</evidence>
<dbReference type="InterPro" id="IPR011604">
    <property type="entry name" value="PDDEXK-like_dom_sf"/>
</dbReference>
<feature type="compositionally biased region" description="Low complexity" evidence="17">
    <location>
        <begin position="940"/>
        <end position="965"/>
    </location>
</feature>
<feature type="binding site" evidence="15">
    <location>
        <position position="983"/>
    </location>
    <ligand>
        <name>Mg(2+)</name>
        <dbReference type="ChEBI" id="CHEBI:18420"/>
    </ligand>
</feature>
<comment type="caution">
    <text evidence="20">The sequence shown here is derived from an EMBL/GenBank/DDBJ whole genome shotgun (WGS) entry which is preliminary data.</text>
</comment>
<dbReference type="PROSITE" id="PS51217">
    <property type="entry name" value="UVRD_HELICASE_CTER"/>
    <property type="match status" value="1"/>
</dbReference>
<keyword evidence="5 15" id="KW-0378">Hydrolase</keyword>
<dbReference type="EMBL" id="AJLO02000004">
    <property type="protein sequence ID" value="KOF01140.1"/>
    <property type="molecule type" value="Genomic_DNA"/>
</dbReference>
<dbReference type="Pfam" id="PF12705">
    <property type="entry name" value="PDDEXK_1"/>
    <property type="match status" value="1"/>
</dbReference>
<evidence type="ECO:0000256" key="4">
    <source>
        <dbReference type="ARBA" id="ARBA00022763"/>
    </source>
</evidence>
<keyword evidence="7 15" id="KW-0269">Exonuclease</keyword>
<feature type="domain" description="UvrD-like helicase ATP-binding" evidence="18">
    <location>
        <begin position="10"/>
        <end position="477"/>
    </location>
</feature>
<dbReference type="GO" id="GO:0016887">
    <property type="term" value="F:ATP hydrolysis activity"/>
    <property type="evidence" value="ECO:0007669"/>
    <property type="project" value="RHEA"/>
</dbReference>
<comment type="catalytic activity">
    <reaction evidence="14 15">
        <text>ATP + H2O = ADP + phosphate + H(+)</text>
        <dbReference type="Rhea" id="RHEA:13065"/>
        <dbReference type="ChEBI" id="CHEBI:15377"/>
        <dbReference type="ChEBI" id="CHEBI:15378"/>
        <dbReference type="ChEBI" id="CHEBI:30616"/>
        <dbReference type="ChEBI" id="CHEBI:43474"/>
        <dbReference type="ChEBI" id="CHEBI:456216"/>
        <dbReference type="EC" id="5.6.2.4"/>
    </reaction>
</comment>
<feature type="region of interest" description="Nuclease activity, interacts with RecD and RecA" evidence="15">
    <location>
        <begin position="910"/>
        <end position="1226"/>
    </location>
</feature>
<gene>
    <name evidence="15" type="primary">recB</name>
    <name evidence="20" type="ORF">W7K_01355</name>
</gene>
<organism evidence="20 21">
    <name type="scientific">Stenotrophomonas geniculata N1</name>
    <dbReference type="NCBI Taxonomy" id="1167641"/>
    <lineage>
        <taxon>Bacteria</taxon>
        <taxon>Pseudomonadati</taxon>
        <taxon>Pseudomonadota</taxon>
        <taxon>Gammaproteobacteria</taxon>
        <taxon>Lysobacterales</taxon>
        <taxon>Lysobacteraceae</taxon>
        <taxon>Stenotrophomonas</taxon>
    </lineage>
</organism>
<dbReference type="Pfam" id="PF13361">
    <property type="entry name" value="UvrD_C"/>
    <property type="match status" value="2"/>
</dbReference>
<dbReference type="InterPro" id="IPR014017">
    <property type="entry name" value="DNA_helicase_UvrD-like_C"/>
</dbReference>